<dbReference type="RefSeq" id="WP_344258998.1">
    <property type="nucleotide sequence ID" value="NZ_BAAAMJ010000008.1"/>
</dbReference>
<dbReference type="InterPro" id="IPR006059">
    <property type="entry name" value="SBP"/>
</dbReference>
<protein>
    <submittedName>
        <fullName evidence="5">N,N'-diacetylchitobiose ABC transporter substrate-binding protein DasA</fullName>
    </submittedName>
</protein>
<organism evidence="5 6">
    <name type="scientific">Streptomyces sodiiphilus</name>
    <dbReference type="NCBI Taxonomy" id="226217"/>
    <lineage>
        <taxon>Bacteria</taxon>
        <taxon>Bacillati</taxon>
        <taxon>Actinomycetota</taxon>
        <taxon>Actinomycetes</taxon>
        <taxon>Kitasatosporales</taxon>
        <taxon>Streptomycetaceae</taxon>
        <taxon>Streptomyces</taxon>
    </lineage>
</organism>
<evidence type="ECO:0000256" key="2">
    <source>
        <dbReference type="ARBA" id="ARBA00022448"/>
    </source>
</evidence>
<reference evidence="5 6" key="1">
    <citation type="journal article" date="2019" name="Int. J. Syst. Evol. Microbiol.">
        <title>The Global Catalogue of Microorganisms (GCM) 10K type strain sequencing project: providing services to taxonomists for standard genome sequencing and annotation.</title>
        <authorList>
            <consortium name="The Broad Institute Genomics Platform"/>
            <consortium name="The Broad Institute Genome Sequencing Center for Infectious Disease"/>
            <person name="Wu L."/>
            <person name="Ma J."/>
        </authorList>
    </citation>
    <scope>NUCLEOTIDE SEQUENCE [LARGE SCALE GENOMIC DNA]</scope>
    <source>
        <strain evidence="5 6">JCM 13581</strain>
    </source>
</reference>
<evidence type="ECO:0000256" key="1">
    <source>
        <dbReference type="ARBA" id="ARBA00008520"/>
    </source>
</evidence>
<feature type="signal peptide" evidence="4">
    <location>
        <begin position="1"/>
        <end position="19"/>
    </location>
</feature>
<comment type="similarity">
    <text evidence="1">Belongs to the bacterial solute-binding protein 1 family.</text>
</comment>
<dbReference type="Proteomes" id="UP001501303">
    <property type="component" value="Unassembled WGS sequence"/>
</dbReference>
<gene>
    <name evidence="5" type="primary">dasA</name>
    <name evidence="5" type="ORF">GCM10009716_09050</name>
</gene>
<feature type="chain" id="PRO_5047280558" evidence="4">
    <location>
        <begin position="20"/>
        <end position="415"/>
    </location>
</feature>
<dbReference type="PROSITE" id="PS51257">
    <property type="entry name" value="PROKAR_LIPOPROTEIN"/>
    <property type="match status" value="1"/>
</dbReference>
<dbReference type="Pfam" id="PF01547">
    <property type="entry name" value="SBP_bac_1"/>
    <property type="match status" value="1"/>
</dbReference>
<keyword evidence="2" id="KW-0813">Transport</keyword>
<dbReference type="PANTHER" id="PTHR30061">
    <property type="entry name" value="MALTOSE-BINDING PERIPLASMIC PROTEIN"/>
    <property type="match status" value="1"/>
</dbReference>
<dbReference type="Gene3D" id="3.40.190.10">
    <property type="entry name" value="Periplasmic binding protein-like II"/>
    <property type="match status" value="2"/>
</dbReference>
<proteinExistence type="inferred from homology"/>
<comment type="caution">
    <text evidence="5">The sequence shown here is derived from an EMBL/GenBank/DDBJ whole genome shotgun (WGS) entry which is preliminary data.</text>
</comment>
<evidence type="ECO:0000256" key="3">
    <source>
        <dbReference type="ARBA" id="ARBA00022729"/>
    </source>
</evidence>
<name>A0ABN2NSQ4_9ACTN</name>
<keyword evidence="6" id="KW-1185">Reference proteome</keyword>
<dbReference type="PANTHER" id="PTHR30061:SF50">
    <property type="entry name" value="MALTOSE_MALTODEXTRIN-BINDING PERIPLASMIC PROTEIN"/>
    <property type="match status" value="1"/>
</dbReference>
<accession>A0ABN2NSQ4</accession>
<dbReference type="SUPFAM" id="SSF53850">
    <property type="entry name" value="Periplasmic binding protein-like II"/>
    <property type="match status" value="1"/>
</dbReference>
<evidence type="ECO:0000313" key="5">
    <source>
        <dbReference type="EMBL" id="GAA1901370.1"/>
    </source>
</evidence>
<evidence type="ECO:0000256" key="4">
    <source>
        <dbReference type="SAM" id="SignalP"/>
    </source>
</evidence>
<keyword evidence="3 4" id="KW-0732">Signal</keyword>
<dbReference type="EMBL" id="BAAAMJ010000008">
    <property type="protein sequence ID" value="GAA1901370.1"/>
    <property type="molecule type" value="Genomic_DNA"/>
</dbReference>
<sequence length="415" mass="44145">MRKLTAALAAAALAAVATACGTGNGGGGTGALTVWLMDGSAPQEWLDELNAAFEEEHGVRVDVEIQQWDGIQDRVTTALSEDGTVDVLEIGNTQTVGYAGTGGLAGLSGLEDEPWNEPMLASARLDGTLYAVPWYGANRVVVYDRAIWREAGAEVPATRKEWLRALETIEENTDAEPLYLPGRSYYVMGGFVADEGGGFAVEEDGRWKGALNTPEGEAGMAFYARLHSFSDAPADNDEASPQQSTEIVPNRPVASWIGLGWEAAAAIEAIGERGQEADFGYFPVPGPTADRPGHVFLGGSNLAVSERAGDRELAEAWVRTATSARWHQRFVDAYDGGVVPARTDVTARPAEGSFAEAMVASADAGYLPPLTGGWSYVETEPNPVKDLMTRVLNGADYRTAAAEADTEITARINRD</sequence>
<evidence type="ECO:0000313" key="6">
    <source>
        <dbReference type="Proteomes" id="UP001501303"/>
    </source>
</evidence>